<accession>A0AAV5UDT6</accession>
<name>A0AAV5UDT6_9BILA</name>
<sequence length="73" mass="8650">SLDWKETAGSCGIRWVLAYSHFRSFRIGNRRIDERSEEIDREEEGCSISFDPFSYEYSFRCMANVVEDEIDEN</sequence>
<organism evidence="1 2">
    <name type="scientific">Pristionchus entomophagus</name>
    <dbReference type="NCBI Taxonomy" id="358040"/>
    <lineage>
        <taxon>Eukaryota</taxon>
        <taxon>Metazoa</taxon>
        <taxon>Ecdysozoa</taxon>
        <taxon>Nematoda</taxon>
        <taxon>Chromadorea</taxon>
        <taxon>Rhabditida</taxon>
        <taxon>Rhabditina</taxon>
        <taxon>Diplogasteromorpha</taxon>
        <taxon>Diplogasteroidea</taxon>
        <taxon>Neodiplogasteridae</taxon>
        <taxon>Pristionchus</taxon>
    </lineage>
</organism>
<evidence type="ECO:0000313" key="2">
    <source>
        <dbReference type="Proteomes" id="UP001432027"/>
    </source>
</evidence>
<comment type="caution">
    <text evidence="1">The sequence shown here is derived from an EMBL/GenBank/DDBJ whole genome shotgun (WGS) entry which is preliminary data.</text>
</comment>
<proteinExistence type="predicted"/>
<protein>
    <submittedName>
        <fullName evidence="1">Uncharacterized protein</fullName>
    </submittedName>
</protein>
<feature type="non-terminal residue" evidence="1">
    <location>
        <position position="1"/>
    </location>
</feature>
<evidence type="ECO:0000313" key="1">
    <source>
        <dbReference type="EMBL" id="GMT04480.1"/>
    </source>
</evidence>
<dbReference type="Proteomes" id="UP001432027">
    <property type="component" value="Unassembled WGS sequence"/>
</dbReference>
<dbReference type="EMBL" id="BTSX01000006">
    <property type="protein sequence ID" value="GMT04480.1"/>
    <property type="molecule type" value="Genomic_DNA"/>
</dbReference>
<gene>
    <name evidence="1" type="ORF">PENTCL1PPCAC_26654</name>
</gene>
<feature type="non-terminal residue" evidence="1">
    <location>
        <position position="73"/>
    </location>
</feature>
<keyword evidence="2" id="KW-1185">Reference proteome</keyword>
<reference evidence="1" key="1">
    <citation type="submission" date="2023-10" db="EMBL/GenBank/DDBJ databases">
        <title>Genome assembly of Pristionchus species.</title>
        <authorList>
            <person name="Yoshida K."/>
            <person name="Sommer R.J."/>
        </authorList>
    </citation>
    <scope>NUCLEOTIDE SEQUENCE</scope>
    <source>
        <strain evidence="1">RS0144</strain>
    </source>
</reference>
<dbReference type="AlphaFoldDB" id="A0AAV5UDT6"/>